<evidence type="ECO:0000313" key="2">
    <source>
        <dbReference type="EMBL" id="RUT78455.1"/>
    </source>
</evidence>
<dbReference type="InterPro" id="IPR008969">
    <property type="entry name" value="CarboxyPept-like_regulatory"/>
</dbReference>
<protein>
    <submittedName>
        <fullName evidence="2">Uncharacterized protein</fullName>
    </submittedName>
</protein>
<gene>
    <name evidence="2" type="ORF">DLK05_07710</name>
</gene>
<keyword evidence="3" id="KW-1185">Reference proteome</keyword>
<evidence type="ECO:0000256" key="1">
    <source>
        <dbReference type="SAM" id="SignalP"/>
    </source>
</evidence>
<dbReference type="PROSITE" id="PS51257">
    <property type="entry name" value="PROKAR_LIPOPROTEIN"/>
    <property type="match status" value="1"/>
</dbReference>
<comment type="caution">
    <text evidence="2">The sequence shown here is derived from an EMBL/GenBank/DDBJ whole genome shotgun (WGS) entry which is preliminary data.</text>
</comment>
<keyword evidence="1" id="KW-0732">Signal</keyword>
<dbReference type="EMBL" id="RJJX01000008">
    <property type="protein sequence ID" value="RUT78455.1"/>
    <property type="molecule type" value="Genomic_DNA"/>
</dbReference>
<dbReference type="Proteomes" id="UP000282985">
    <property type="component" value="Unassembled WGS sequence"/>
</dbReference>
<accession>A0A434AVE1</accession>
<feature type="signal peptide" evidence="1">
    <location>
        <begin position="1"/>
        <end position="23"/>
    </location>
</feature>
<dbReference type="OrthoDB" id="1095310at2"/>
<dbReference type="NCBIfam" id="TIGR04134">
    <property type="entry name" value="lipo_with_rSAM"/>
    <property type="match status" value="1"/>
</dbReference>
<feature type="chain" id="PRO_5019236371" evidence="1">
    <location>
        <begin position="24"/>
        <end position="148"/>
    </location>
</feature>
<name>A0A434AVE1_9BACT</name>
<sequence length="148" mass="16386">MKIKFYKSYNKLLSIFLSLIGMGASLSLTSCDLSNNTRVEYGTPHATFKVHGVVSSETNVKIPNIRVVMREDTTFTDANGAYEVEISDFPGNQNFAMGFKDVDGSENGAYQPKDTTASFVNPQYIDGDSWYEGETSTEVNVNLKAEQK</sequence>
<reference evidence="2 3" key="1">
    <citation type="submission" date="2018-11" db="EMBL/GenBank/DDBJ databases">
        <title>Parancylomarina longa gen. nov., sp. nov., isolated from sediments of southern Okinawa.</title>
        <authorList>
            <person name="Fu T."/>
        </authorList>
    </citation>
    <scope>NUCLEOTIDE SEQUENCE [LARGE SCALE GENOMIC DNA]</scope>
    <source>
        <strain evidence="2 3">T3-2 S1-C</strain>
    </source>
</reference>
<dbReference type="AlphaFoldDB" id="A0A434AVE1"/>
<evidence type="ECO:0000313" key="3">
    <source>
        <dbReference type="Proteomes" id="UP000282985"/>
    </source>
</evidence>
<dbReference type="SUPFAM" id="SSF49464">
    <property type="entry name" value="Carboxypeptidase regulatory domain-like"/>
    <property type="match status" value="1"/>
</dbReference>
<proteinExistence type="predicted"/>
<organism evidence="2 3">
    <name type="scientific">Ancylomarina longa</name>
    <dbReference type="NCBI Taxonomy" id="2487017"/>
    <lineage>
        <taxon>Bacteria</taxon>
        <taxon>Pseudomonadati</taxon>
        <taxon>Bacteroidota</taxon>
        <taxon>Bacteroidia</taxon>
        <taxon>Marinilabiliales</taxon>
        <taxon>Marinifilaceae</taxon>
        <taxon>Ancylomarina</taxon>
    </lineage>
</organism>
<dbReference type="InterPro" id="IPR026403">
    <property type="entry name" value="Lipo_with_rSAM"/>
</dbReference>
<dbReference type="RefSeq" id="WP_127343412.1">
    <property type="nucleotide sequence ID" value="NZ_RJJX01000008.1"/>
</dbReference>